<feature type="domain" description="DNA2/NAM7 helicase helicase" evidence="6">
    <location>
        <begin position="157"/>
        <end position="366"/>
    </location>
</feature>
<evidence type="ECO:0000259" key="6">
    <source>
        <dbReference type="Pfam" id="PF13086"/>
    </source>
</evidence>
<dbReference type="InterPro" id="IPR047187">
    <property type="entry name" value="SF1_C_Upf1"/>
</dbReference>
<dbReference type="SUPFAM" id="SSF52540">
    <property type="entry name" value="P-loop containing nucleoside triphosphate hydrolases"/>
    <property type="match status" value="1"/>
</dbReference>
<dbReference type="InterPro" id="IPR041679">
    <property type="entry name" value="DNA2/NAM7-like_C"/>
</dbReference>
<evidence type="ECO:0000313" key="8">
    <source>
        <dbReference type="EMBL" id="MBS4188784.1"/>
    </source>
</evidence>
<dbReference type="InterPro" id="IPR041677">
    <property type="entry name" value="DNA2/NAM7_AAA_11"/>
</dbReference>
<protein>
    <submittedName>
        <fullName evidence="8">AAA family ATPase</fullName>
    </submittedName>
</protein>
<proteinExistence type="inferred from homology"/>
<evidence type="ECO:0000313" key="9">
    <source>
        <dbReference type="Proteomes" id="UP000681027"/>
    </source>
</evidence>
<dbReference type="PANTHER" id="PTHR43788:SF8">
    <property type="entry name" value="DNA-BINDING PROTEIN SMUBP-2"/>
    <property type="match status" value="1"/>
</dbReference>
<comment type="caution">
    <text evidence="8">The sequence shown here is derived from an EMBL/GenBank/DDBJ whole genome shotgun (WGS) entry which is preliminary data.</text>
</comment>
<dbReference type="RefSeq" id="WP_213100296.1">
    <property type="nucleotide sequence ID" value="NZ_JAGYPM010000001.1"/>
</dbReference>
<dbReference type="PANTHER" id="PTHR43788">
    <property type="entry name" value="DNA2/NAM7 HELICASE FAMILY MEMBER"/>
    <property type="match status" value="1"/>
</dbReference>
<dbReference type="CDD" id="cd18808">
    <property type="entry name" value="SF1_C_Upf1"/>
    <property type="match status" value="1"/>
</dbReference>
<evidence type="ECO:0000256" key="4">
    <source>
        <dbReference type="ARBA" id="ARBA00022806"/>
    </source>
</evidence>
<accession>A0ABS5NLS3</accession>
<evidence type="ECO:0000259" key="7">
    <source>
        <dbReference type="Pfam" id="PF13087"/>
    </source>
</evidence>
<keyword evidence="5" id="KW-0067">ATP-binding</keyword>
<dbReference type="Proteomes" id="UP000681027">
    <property type="component" value="Unassembled WGS sequence"/>
</dbReference>
<dbReference type="EMBL" id="JAGYPM010000001">
    <property type="protein sequence ID" value="MBS4188784.1"/>
    <property type="molecule type" value="Genomic_DNA"/>
</dbReference>
<feature type="domain" description="DNA2/NAM7 helicase-like C-terminal" evidence="7">
    <location>
        <begin position="400"/>
        <end position="584"/>
    </location>
</feature>
<name>A0ABS5NLS3_9BACI</name>
<keyword evidence="3" id="KW-0378">Hydrolase</keyword>
<evidence type="ECO:0000256" key="1">
    <source>
        <dbReference type="ARBA" id="ARBA00007913"/>
    </source>
</evidence>
<dbReference type="Gene3D" id="3.40.50.300">
    <property type="entry name" value="P-loop containing nucleotide triphosphate hydrolases"/>
    <property type="match status" value="2"/>
</dbReference>
<keyword evidence="9" id="KW-1185">Reference proteome</keyword>
<gene>
    <name evidence="8" type="ORF">KHA94_00940</name>
</gene>
<evidence type="ECO:0000256" key="5">
    <source>
        <dbReference type="ARBA" id="ARBA00022840"/>
    </source>
</evidence>
<evidence type="ECO:0000256" key="2">
    <source>
        <dbReference type="ARBA" id="ARBA00022741"/>
    </source>
</evidence>
<dbReference type="InterPro" id="IPR027417">
    <property type="entry name" value="P-loop_NTPase"/>
</dbReference>
<keyword evidence="2" id="KW-0547">Nucleotide-binding</keyword>
<sequence length="748" mass="85260">MTTTYEYIKNWQKALKAEIMHLKKDGSTKYRLFNGRLLSNKNTFTYFFESVSSIMIPVGSSVKIEWGSKKSEGRILSSEGKSVIIEIEENLGVSLSEAFLVYDPWELLHELFQRLEEMKESKRKRSRIKMLLASSIKAKHPEDKIKSNVHELILRSKYNPVTYVWGPPGTGKTYTLARVAANKYMKGLRVLVLSHSNQAVDVLLSEVSLFLEKKGYKNRGELLRYGSQLGDAIKNRPFMTATQLIEKHHAGLAEDKLSFTEERRLLKIDLSSSFSKKDTERLLHVEKKLASILEKIHQKELEFLKEAKVIGTTLAKAASDSAIYDKEFDLVIVDEASMAYIPQAAFAVTLAKRAIICGDFKQLPPIASARHPLVNEWLREDIFHKSGVSKWVEEGKLHPHLFLLKEQRRMHPDISSFTNKYIYHSLVGDHKSVLQLKRDIAKRAPFENEASVMLDSSGAGEYCMTDRFSKSRMNLWHLLLSFQLIHEAYIGGTRSIGYVTPYRTQAILMEQLLEEIYGEDLKEAGIIAATVHRFQGSERDVMIFDTVDSDPQERAGMLLTGKESTRLLNVAVTRTKGKFIHVCDYTFVQNKVYNNKTWSMLAKHQSLNNKMVLPNEVGDWIKNQHPRLQWMYARKLEMVIGDILAAKSSIILSLPIGGTLTKEWISAFNRRGNGVGLTLVASERPPSLKPDKVIIETFPFPFIIVDKQYLWLGVPIEANRKALPPFVAARLQSKILTEYMMSQINEGQ</sequence>
<reference evidence="8 9" key="1">
    <citation type="submission" date="2021-05" db="EMBL/GenBank/DDBJ databases">
        <title>Novel Bacillus species.</title>
        <authorList>
            <person name="Liu G."/>
        </authorList>
    </citation>
    <scope>NUCLEOTIDE SEQUENCE [LARGE SCALE GENOMIC DNA]</scope>
    <source>
        <strain evidence="8 9">FJAT-49705</strain>
    </source>
</reference>
<dbReference type="Pfam" id="PF13086">
    <property type="entry name" value="AAA_11"/>
    <property type="match status" value="1"/>
</dbReference>
<evidence type="ECO:0000256" key="3">
    <source>
        <dbReference type="ARBA" id="ARBA00022801"/>
    </source>
</evidence>
<keyword evidence="4" id="KW-0347">Helicase</keyword>
<dbReference type="InterPro" id="IPR050534">
    <property type="entry name" value="Coronavir_polyprotein_1ab"/>
</dbReference>
<dbReference type="Pfam" id="PF13087">
    <property type="entry name" value="AAA_12"/>
    <property type="match status" value="1"/>
</dbReference>
<organism evidence="8 9">
    <name type="scientific">Cytobacillus citreus</name>
    <dbReference type="NCBI Taxonomy" id="2833586"/>
    <lineage>
        <taxon>Bacteria</taxon>
        <taxon>Bacillati</taxon>
        <taxon>Bacillota</taxon>
        <taxon>Bacilli</taxon>
        <taxon>Bacillales</taxon>
        <taxon>Bacillaceae</taxon>
        <taxon>Cytobacillus</taxon>
    </lineage>
</organism>
<comment type="similarity">
    <text evidence="1">Belongs to the DNA2/NAM7 helicase family.</text>
</comment>